<feature type="transmembrane region" description="Helical" evidence="1">
    <location>
        <begin position="264"/>
        <end position="287"/>
    </location>
</feature>
<keyword evidence="1" id="KW-0812">Transmembrane</keyword>
<name>A0AAW0DRT4_9AGAR</name>
<evidence type="ECO:0000313" key="2">
    <source>
        <dbReference type="EMBL" id="KAK7053910.1"/>
    </source>
</evidence>
<evidence type="ECO:0000256" key="1">
    <source>
        <dbReference type="SAM" id="Phobius"/>
    </source>
</evidence>
<evidence type="ECO:0000313" key="3">
    <source>
        <dbReference type="Proteomes" id="UP001362999"/>
    </source>
</evidence>
<dbReference type="AlphaFoldDB" id="A0AAW0DRT4"/>
<comment type="caution">
    <text evidence="2">The sequence shown here is derived from an EMBL/GenBank/DDBJ whole genome shotgun (WGS) entry which is preliminary data.</text>
</comment>
<dbReference type="EMBL" id="JAWWNJ010000006">
    <property type="protein sequence ID" value="KAK7053910.1"/>
    <property type="molecule type" value="Genomic_DNA"/>
</dbReference>
<organism evidence="2 3">
    <name type="scientific">Favolaschia claudopus</name>
    <dbReference type="NCBI Taxonomy" id="2862362"/>
    <lineage>
        <taxon>Eukaryota</taxon>
        <taxon>Fungi</taxon>
        <taxon>Dikarya</taxon>
        <taxon>Basidiomycota</taxon>
        <taxon>Agaricomycotina</taxon>
        <taxon>Agaricomycetes</taxon>
        <taxon>Agaricomycetidae</taxon>
        <taxon>Agaricales</taxon>
        <taxon>Marasmiineae</taxon>
        <taxon>Mycenaceae</taxon>
        <taxon>Favolaschia</taxon>
    </lineage>
</organism>
<sequence>MQCILPTTASNAFRVFSARTTVFPLTRAAIITRAARGSSQKFRATARVLVTSAALSNSHVGLDTSSSVQEELDVSDPLPNLERPSKISFAAATAISLCIKNGGIADGFFVLNSIRYAAHRQRNSAFPFKMPGMLYSKIEFEAAALQFGPDVSPRLSAHTLLHGLIRNKLAEPAFELAKLMMAEGLVIRSASMQAVLESLVSSDTPRRYVSRGIPFAPPSPTIPLGRAADVLNLRPSIMPDRRTRFALQLLFLARRHRQRRTDAMFKLFLAATLLHGELIIFSLLFGWTCRDWQTSYSLQANLEGLPDDEESQSSGQVVTARKRLAHLRSEAIFPDQQSLESALTVIDTILTRDGQQTRPTHDRLVALQALGNLAGLLDRKQIPFSELATLISLMYKCPRVDDEIWIVGDGGCPERIKAHDYFHQVLLNLLQTLPRRPSPRPSIRSRSIMPNALAENHRYPMLPPLELSGYNALLHYALRQRLSPALAETVLVHMAKKRWKPVYADIVTANILLRSGTLMRRYDIVSEVLEKSNLTYVLNVPPREIPNSTDPLPPTHIPLPPVSAAQNRTEVVVNRTGLGKVLGRIADEEMHIPELPSKADVYSLTTYIAYLISRGRPHKVKKLLFGLFPELDTDKYPTNSERRSDKPQGRRALLTTYRRAIALGPVFFSAVLNALYKSGQPALADRVWHLALKAEQHSWERQLLPKCKPWILEVHAYTVMLNCYGDLAARRTPWRLTLPLERINHRTAVSSAWANFLYECQKLPTPLPADSVLELLRRVMNYAAFGVFRRLIHFRRQYAETEEFKSWFADKDIPKPDARFFNAALRAFRPRMPAMRKSWHRKQLRDARFELEYKGVLPSNAGWNRQLHEVAETMVHNGYAVPHGLRPMFVGRLNGVDLHVGITHRPSRGPFVVPPRKVHPWLRYRLHTPKERGLPLSRMYPALSQNRHMRRYVQKLVKVES</sequence>
<gene>
    <name evidence="2" type="ORF">R3P38DRAFT_2853184</name>
</gene>
<dbReference type="Proteomes" id="UP001362999">
    <property type="component" value="Unassembled WGS sequence"/>
</dbReference>
<proteinExistence type="predicted"/>
<keyword evidence="1" id="KW-1133">Transmembrane helix</keyword>
<accession>A0AAW0DRT4</accession>
<keyword evidence="1" id="KW-0472">Membrane</keyword>
<keyword evidence="3" id="KW-1185">Reference proteome</keyword>
<reference evidence="2 3" key="1">
    <citation type="journal article" date="2024" name="J Genomics">
        <title>Draft genome sequencing and assembly of Favolaschia claudopus CIRM-BRFM 2984 isolated from oak limbs.</title>
        <authorList>
            <person name="Navarro D."/>
            <person name="Drula E."/>
            <person name="Chaduli D."/>
            <person name="Cazenave R."/>
            <person name="Ahrendt S."/>
            <person name="Wang J."/>
            <person name="Lipzen A."/>
            <person name="Daum C."/>
            <person name="Barry K."/>
            <person name="Grigoriev I.V."/>
            <person name="Favel A."/>
            <person name="Rosso M.N."/>
            <person name="Martin F."/>
        </authorList>
    </citation>
    <scope>NUCLEOTIDE SEQUENCE [LARGE SCALE GENOMIC DNA]</scope>
    <source>
        <strain evidence="2 3">CIRM-BRFM 2984</strain>
    </source>
</reference>
<protein>
    <submittedName>
        <fullName evidence="2">Uncharacterized protein</fullName>
    </submittedName>
</protein>